<dbReference type="InterPro" id="IPR002893">
    <property type="entry name" value="Znf_MYND"/>
</dbReference>
<feature type="non-terminal residue" evidence="5">
    <location>
        <position position="495"/>
    </location>
</feature>
<keyword evidence="2" id="KW-0863">Zinc-finger</keyword>
<evidence type="ECO:0000256" key="3">
    <source>
        <dbReference type="ARBA" id="ARBA00022833"/>
    </source>
</evidence>
<sequence>LSTPPKQTQLSWCQESMVSTVGYDDSRWRWVACRKHFLPGACHTCRKGPPKTYSQKPSNPVPLDKSHLGSLIYARCTSICSLLQGNRWPPNESRKFCKAMAVEPGKNVFTLFNTKSSTKNDDAWANQRKQVVDAAKMKLGRELELMEKEMLTYVRVCEECREADPTILTGCPHCHSVFYCSDTHAVIDSANHLEWCDKYLLSLQCDIFQNIRGLPYPDVFPFLEINDNYNPLEGSMLNLIKPEADDSEDFFNANLDPITAMLSSRLTFPISLLYGMEQLEEALMYNLEDGDIALKVSTITQLTVHIVGASLREETSIASRCWEYIFHHLPDLRSLHLVFVGPELNKDFSSYLFDDKIDLEEFFKLCNECNKKDCKLTYELEQMNYHHYCELAQYKEPDIIIAYHAGVHAYESWKPSLGTMMKNCNKPVMFTARTKHMAEKSLKAIQKHVDIKVIIGIQKNPYYGLRPFRQARREDGSSLFFNNRYIYVVKGHSKS</sequence>
<dbReference type="PANTHER" id="PTHR28069">
    <property type="entry name" value="GH20023P"/>
    <property type="match status" value="1"/>
</dbReference>
<name>A0AAV2PKR9_MEGNR</name>
<gene>
    <name evidence="5" type="ORF">MNOR_LOCUS1021</name>
</gene>
<evidence type="ECO:0000256" key="2">
    <source>
        <dbReference type="ARBA" id="ARBA00022771"/>
    </source>
</evidence>
<comment type="caution">
    <text evidence="5">The sequence shown here is derived from an EMBL/GenBank/DDBJ whole genome shotgun (WGS) entry which is preliminary data.</text>
</comment>
<reference evidence="5 6" key="1">
    <citation type="submission" date="2024-05" db="EMBL/GenBank/DDBJ databases">
        <authorList>
            <person name="Wallberg A."/>
        </authorList>
    </citation>
    <scope>NUCLEOTIDE SEQUENCE [LARGE SCALE GENOMIC DNA]</scope>
</reference>
<dbReference type="InterPro" id="IPR046824">
    <property type="entry name" value="Mss51-like_C"/>
</dbReference>
<organism evidence="5 6">
    <name type="scientific">Meganyctiphanes norvegica</name>
    <name type="common">Northern krill</name>
    <name type="synonym">Thysanopoda norvegica</name>
    <dbReference type="NCBI Taxonomy" id="48144"/>
    <lineage>
        <taxon>Eukaryota</taxon>
        <taxon>Metazoa</taxon>
        <taxon>Ecdysozoa</taxon>
        <taxon>Arthropoda</taxon>
        <taxon>Crustacea</taxon>
        <taxon>Multicrustacea</taxon>
        <taxon>Malacostraca</taxon>
        <taxon>Eumalacostraca</taxon>
        <taxon>Eucarida</taxon>
        <taxon>Euphausiacea</taxon>
        <taxon>Euphausiidae</taxon>
        <taxon>Meganyctiphanes</taxon>
    </lineage>
</organism>
<protein>
    <recommendedName>
        <fullName evidence="4">MYND-type domain-containing protein</fullName>
    </recommendedName>
</protein>
<proteinExistence type="predicted"/>
<evidence type="ECO:0000256" key="1">
    <source>
        <dbReference type="ARBA" id="ARBA00022723"/>
    </source>
</evidence>
<dbReference type="EMBL" id="CAXKWB010000256">
    <property type="protein sequence ID" value="CAL4060090.1"/>
    <property type="molecule type" value="Genomic_DNA"/>
</dbReference>
<keyword evidence="1" id="KW-0479">Metal-binding</keyword>
<feature type="domain" description="MYND-type" evidence="4">
    <location>
        <begin position="157"/>
        <end position="196"/>
    </location>
</feature>
<dbReference type="Pfam" id="PF20179">
    <property type="entry name" value="MSS51_C"/>
    <property type="match status" value="1"/>
</dbReference>
<dbReference type="AlphaFoldDB" id="A0AAV2PKR9"/>
<dbReference type="Pfam" id="PF01753">
    <property type="entry name" value="zf-MYND"/>
    <property type="match status" value="1"/>
</dbReference>
<evidence type="ECO:0000313" key="5">
    <source>
        <dbReference type="EMBL" id="CAL4060090.1"/>
    </source>
</evidence>
<evidence type="ECO:0000313" key="6">
    <source>
        <dbReference type="Proteomes" id="UP001497623"/>
    </source>
</evidence>
<keyword evidence="3" id="KW-0862">Zinc</keyword>
<dbReference type="PROSITE" id="PS01360">
    <property type="entry name" value="ZF_MYND_1"/>
    <property type="match status" value="1"/>
</dbReference>
<keyword evidence="6" id="KW-1185">Reference proteome</keyword>
<evidence type="ECO:0000259" key="4">
    <source>
        <dbReference type="PROSITE" id="PS01360"/>
    </source>
</evidence>
<dbReference type="Proteomes" id="UP001497623">
    <property type="component" value="Unassembled WGS sequence"/>
</dbReference>
<dbReference type="SUPFAM" id="SSF144232">
    <property type="entry name" value="HIT/MYND zinc finger-like"/>
    <property type="match status" value="1"/>
</dbReference>
<accession>A0AAV2PKR9</accession>
<dbReference type="PANTHER" id="PTHR28069:SF2">
    <property type="entry name" value="GH20023P"/>
    <property type="match status" value="1"/>
</dbReference>
<dbReference type="GO" id="GO:0008270">
    <property type="term" value="F:zinc ion binding"/>
    <property type="evidence" value="ECO:0007669"/>
    <property type="project" value="UniProtKB-KW"/>
</dbReference>
<feature type="non-terminal residue" evidence="5">
    <location>
        <position position="1"/>
    </location>
</feature>